<dbReference type="InterPro" id="IPR004045">
    <property type="entry name" value="Glutathione_S-Trfase_N"/>
</dbReference>
<dbReference type="InterPro" id="IPR010987">
    <property type="entry name" value="Glutathione-S-Trfase_C-like"/>
</dbReference>
<gene>
    <name evidence="4" type="ORF">NOF55_22180</name>
</gene>
<dbReference type="Pfam" id="PF00043">
    <property type="entry name" value="GST_C"/>
    <property type="match status" value="1"/>
</dbReference>
<accession>A0AAE3SX31</accession>
<dbReference type="RefSeq" id="WP_306413315.1">
    <property type="nucleotide sequence ID" value="NZ_JANFPI010000011.1"/>
</dbReference>
<dbReference type="EMBL" id="JANFPI010000011">
    <property type="protein sequence ID" value="MCX8999817.1"/>
    <property type="molecule type" value="Genomic_DNA"/>
</dbReference>
<dbReference type="InterPro" id="IPR034345">
    <property type="entry name" value="Gtt2-like_N"/>
</dbReference>
<keyword evidence="5" id="KW-1185">Reference proteome</keyword>
<dbReference type="InterPro" id="IPR036282">
    <property type="entry name" value="Glutathione-S-Trfase_C_sf"/>
</dbReference>
<comment type="similarity">
    <text evidence="1">Belongs to the GST superfamily.</text>
</comment>
<sequence>MKLYDAARAPNPRRVRVFLKEKGLTVETVTVDMGAMGHRSPEITAMNPLQQLPLLEFEDGSVLTESVAICRYFEELHPDPPLFGSGARERAFVEMWNRRVELNLMASVVAAFRHLHPGMSAWEVPQVAKWGEANKPKALAFLALLDKELEGRPFIAGENYSIADITAMIAFDFMKVARIACPEEHENVWRWYRSVSARPSASA</sequence>
<name>A0AAE3SX31_9HYPH</name>
<dbReference type="PANTHER" id="PTHR44051">
    <property type="entry name" value="GLUTATHIONE S-TRANSFERASE-RELATED"/>
    <property type="match status" value="1"/>
</dbReference>
<proteinExistence type="inferred from homology"/>
<dbReference type="CDD" id="cd03051">
    <property type="entry name" value="GST_N_GTT2_like"/>
    <property type="match status" value="1"/>
</dbReference>
<evidence type="ECO:0000256" key="1">
    <source>
        <dbReference type="RuleBase" id="RU003494"/>
    </source>
</evidence>
<organism evidence="4 5">
    <name type="scientific">Ectorhizobium quercum</name>
    <dbReference type="NCBI Taxonomy" id="2965071"/>
    <lineage>
        <taxon>Bacteria</taxon>
        <taxon>Pseudomonadati</taxon>
        <taxon>Pseudomonadota</taxon>
        <taxon>Alphaproteobacteria</taxon>
        <taxon>Hyphomicrobiales</taxon>
        <taxon>Rhizobiaceae</taxon>
        <taxon>Ectorhizobium</taxon>
    </lineage>
</organism>
<dbReference type="PANTHER" id="PTHR44051:SF8">
    <property type="entry name" value="GLUTATHIONE S-TRANSFERASE GSTA"/>
    <property type="match status" value="1"/>
</dbReference>
<feature type="domain" description="GST C-terminal" evidence="3">
    <location>
        <begin position="86"/>
        <end position="203"/>
    </location>
</feature>
<dbReference type="Proteomes" id="UP001208771">
    <property type="component" value="Unassembled WGS sequence"/>
</dbReference>
<dbReference type="PROSITE" id="PS50404">
    <property type="entry name" value="GST_NTER"/>
    <property type="match status" value="1"/>
</dbReference>
<dbReference type="SFLD" id="SFLDG00358">
    <property type="entry name" value="Main_(cytGST)"/>
    <property type="match status" value="1"/>
</dbReference>
<comment type="caution">
    <text evidence="4">The sequence shown here is derived from an EMBL/GenBank/DDBJ whole genome shotgun (WGS) entry which is preliminary data.</text>
</comment>
<dbReference type="Gene3D" id="1.20.1050.10">
    <property type="match status" value="1"/>
</dbReference>
<dbReference type="Gene3D" id="3.40.30.10">
    <property type="entry name" value="Glutaredoxin"/>
    <property type="match status" value="1"/>
</dbReference>
<evidence type="ECO:0000313" key="4">
    <source>
        <dbReference type="EMBL" id="MCX8999817.1"/>
    </source>
</evidence>
<evidence type="ECO:0000313" key="5">
    <source>
        <dbReference type="Proteomes" id="UP001208771"/>
    </source>
</evidence>
<reference evidence="4" key="1">
    <citation type="submission" date="2022-07" db="EMBL/GenBank/DDBJ databases">
        <title>Ectorhizobium quercum gen.nov., sp. nov.</title>
        <authorList>
            <person name="Ma T."/>
            <person name="Li Y."/>
        </authorList>
    </citation>
    <scope>NUCLEOTIDE SEQUENCE</scope>
    <source>
        <strain evidence="4">BDR2-2</strain>
    </source>
</reference>
<dbReference type="InterPro" id="IPR034346">
    <property type="entry name" value="Gtt2-like_C"/>
</dbReference>
<protein>
    <submittedName>
        <fullName evidence="4">Glutathione S-transferase</fullName>
    </submittedName>
</protein>
<evidence type="ECO:0000259" key="2">
    <source>
        <dbReference type="PROSITE" id="PS50404"/>
    </source>
</evidence>
<dbReference type="PROSITE" id="PS50405">
    <property type="entry name" value="GST_CTER"/>
    <property type="match status" value="1"/>
</dbReference>
<feature type="domain" description="GST N-terminal" evidence="2">
    <location>
        <begin position="1"/>
        <end position="81"/>
    </location>
</feature>
<dbReference type="InterPro" id="IPR004046">
    <property type="entry name" value="GST_C"/>
</dbReference>
<dbReference type="Pfam" id="PF02798">
    <property type="entry name" value="GST_N"/>
    <property type="match status" value="1"/>
</dbReference>
<evidence type="ECO:0000259" key="3">
    <source>
        <dbReference type="PROSITE" id="PS50405"/>
    </source>
</evidence>
<dbReference type="CDD" id="cd03182">
    <property type="entry name" value="GST_C_GTT2_like"/>
    <property type="match status" value="1"/>
</dbReference>
<dbReference type="InterPro" id="IPR036249">
    <property type="entry name" value="Thioredoxin-like_sf"/>
</dbReference>
<dbReference type="SUPFAM" id="SSF52833">
    <property type="entry name" value="Thioredoxin-like"/>
    <property type="match status" value="1"/>
</dbReference>
<dbReference type="AlphaFoldDB" id="A0AAE3SX31"/>
<dbReference type="SUPFAM" id="SSF47616">
    <property type="entry name" value="GST C-terminal domain-like"/>
    <property type="match status" value="1"/>
</dbReference>
<dbReference type="SFLD" id="SFLDS00019">
    <property type="entry name" value="Glutathione_Transferase_(cytos"/>
    <property type="match status" value="1"/>
</dbReference>
<dbReference type="InterPro" id="IPR040079">
    <property type="entry name" value="Glutathione_S-Trfase"/>
</dbReference>